<protein>
    <submittedName>
        <fullName evidence="4">Glycoside hydrolase family 16 protein</fullName>
    </submittedName>
</protein>
<dbReference type="InterPro" id="IPR013320">
    <property type="entry name" value="ConA-like_dom_sf"/>
</dbReference>
<accession>A0ABS5K7S7</accession>
<dbReference type="CDD" id="cd00413">
    <property type="entry name" value="Glyco_hydrolase_16"/>
    <property type="match status" value="1"/>
</dbReference>
<comment type="similarity">
    <text evidence="1">Belongs to the glycosyl hydrolase 16 family.</text>
</comment>
<evidence type="ECO:0000256" key="2">
    <source>
        <dbReference type="SAM" id="SignalP"/>
    </source>
</evidence>
<dbReference type="GO" id="GO:0016787">
    <property type="term" value="F:hydrolase activity"/>
    <property type="evidence" value="ECO:0007669"/>
    <property type="project" value="UniProtKB-KW"/>
</dbReference>
<sequence>MKKLKIAVTLAFFAFGLVAIKAQTPEHILKDYELVWSDDFNGQTIDTLKWNYRDTGNKRNVGYVRTDNCFVDGKGHLVIKVAQVDSMYTIGQIGTQNTFMTRYGYFECRAQMNVQPGPHVAFWLQSPTIHEEKDNPQQYGTEIDIFEYHIAEGLNNVYHNLHWNGYKQKHQHAGTKVKVDGINRGFHTFGVEWTKDEYIFYVDGIETWRTQEAVSNIEEYMILSAELTGWGGDYRKADFPDQVLFDYVRVYKPVQNK</sequence>
<gene>
    <name evidence="4" type="ORF">KEM09_06075</name>
</gene>
<dbReference type="Pfam" id="PF00722">
    <property type="entry name" value="Glyco_hydro_16"/>
    <property type="match status" value="1"/>
</dbReference>
<reference evidence="4 5" key="1">
    <citation type="journal article" date="2014" name="Int. J. Syst. Evol. Microbiol.">
        <title>Carboxylicivirga gen. nov. in the family Marinilabiliaceae with two novel species, Carboxylicivirga mesophila sp. nov. and Carboxylicivirga taeanensis sp. nov., and reclassification of Cytophaga fermentans as Saccharicrinis fermentans gen. nov., comb. nov.</title>
        <authorList>
            <person name="Yang S.H."/>
            <person name="Seo H.S."/>
            <person name="Woo J.H."/>
            <person name="Oh H.M."/>
            <person name="Jang H."/>
            <person name="Lee J.H."/>
            <person name="Kim S.J."/>
            <person name="Kwon K.K."/>
        </authorList>
    </citation>
    <scope>NUCLEOTIDE SEQUENCE [LARGE SCALE GENOMIC DNA]</scope>
    <source>
        <strain evidence="4 5">JCM 18290</strain>
    </source>
</reference>
<dbReference type="Gene3D" id="2.60.120.200">
    <property type="match status" value="1"/>
</dbReference>
<proteinExistence type="inferred from homology"/>
<feature type="domain" description="GH16" evidence="3">
    <location>
        <begin position="18"/>
        <end position="256"/>
    </location>
</feature>
<dbReference type="PROSITE" id="PS51762">
    <property type="entry name" value="GH16_2"/>
    <property type="match status" value="1"/>
</dbReference>
<evidence type="ECO:0000259" key="3">
    <source>
        <dbReference type="PROSITE" id="PS51762"/>
    </source>
</evidence>
<evidence type="ECO:0000313" key="4">
    <source>
        <dbReference type="EMBL" id="MBS2210957.1"/>
    </source>
</evidence>
<name>A0ABS5K7S7_9BACT</name>
<feature type="chain" id="PRO_5045639728" evidence="2">
    <location>
        <begin position="22"/>
        <end position="257"/>
    </location>
</feature>
<dbReference type="SUPFAM" id="SSF49899">
    <property type="entry name" value="Concanavalin A-like lectins/glucanases"/>
    <property type="match status" value="1"/>
</dbReference>
<dbReference type="EMBL" id="JAGUCN010000005">
    <property type="protein sequence ID" value="MBS2210957.1"/>
    <property type="molecule type" value="Genomic_DNA"/>
</dbReference>
<dbReference type="InterPro" id="IPR000757">
    <property type="entry name" value="Beta-glucanase-like"/>
</dbReference>
<dbReference type="PANTHER" id="PTHR10963">
    <property type="entry name" value="GLYCOSYL HYDROLASE-RELATED"/>
    <property type="match status" value="1"/>
</dbReference>
<keyword evidence="4" id="KW-0378">Hydrolase</keyword>
<organism evidence="4 5">
    <name type="scientific">Carboxylicivirga mesophila</name>
    <dbReference type="NCBI Taxonomy" id="1166478"/>
    <lineage>
        <taxon>Bacteria</taxon>
        <taxon>Pseudomonadati</taxon>
        <taxon>Bacteroidota</taxon>
        <taxon>Bacteroidia</taxon>
        <taxon>Marinilabiliales</taxon>
        <taxon>Marinilabiliaceae</taxon>
        <taxon>Carboxylicivirga</taxon>
    </lineage>
</organism>
<dbReference type="InterPro" id="IPR050546">
    <property type="entry name" value="Glycosyl_Hydrlase_16"/>
</dbReference>
<keyword evidence="2" id="KW-0732">Signal</keyword>
<comment type="caution">
    <text evidence="4">The sequence shown here is derived from an EMBL/GenBank/DDBJ whole genome shotgun (WGS) entry which is preliminary data.</text>
</comment>
<keyword evidence="5" id="KW-1185">Reference proteome</keyword>
<feature type="signal peptide" evidence="2">
    <location>
        <begin position="1"/>
        <end position="21"/>
    </location>
</feature>
<evidence type="ECO:0000256" key="1">
    <source>
        <dbReference type="ARBA" id="ARBA00006865"/>
    </source>
</evidence>
<evidence type="ECO:0000313" key="5">
    <source>
        <dbReference type="Proteomes" id="UP000721861"/>
    </source>
</evidence>
<dbReference type="PANTHER" id="PTHR10963:SF55">
    <property type="entry name" value="GLYCOSIDE HYDROLASE FAMILY 16 PROTEIN"/>
    <property type="match status" value="1"/>
</dbReference>
<dbReference type="RefSeq" id="WP_212226764.1">
    <property type="nucleotide sequence ID" value="NZ_JAGUCN010000005.1"/>
</dbReference>
<dbReference type="Proteomes" id="UP000721861">
    <property type="component" value="Unassembled WGS sequence"/>
</dbReference>